<organism evidence="6 7">
    <name type="scientific">Thalassotalea insulae</name>
    <dbReference type="NCBI Taxonomy" id="2056778"/>
    <lineage>
        <taxon>Bacteria</taxon>
        <taxon>Pseudomonadati</taxon>
        <taxon>Pseudomonadota</taxon>
        <taxon>Gammaproteobacteria</taxon>
        <taxon>Alteromonadales</taxon>
        <taxon>Colwelliaceae</taxon>
        <taxon>Thalassotalea</taxon>
    </lineage>
</organism>
<dbReference type="RefSeq" id="WP_284245117.1">
    <property type="nucleotide sequence ID" value="NZ_BSST01000001.1"/>
</dbReference>
<reference evidence="6 7" key="1">
    <citation type="submission" date="2023-03" db="EMBL/GenBank/DDBJ databases">
        <title>Draft genome sequence of Thalassotalea insulae KCTC 62186T.</title>
        <authorList>
            <person name="Sawabe T."/>
        </authorList>
    </citation>
    <scope>NUCLEOTIDE SEQUENCE [LARGE SCALE GENOMIC DNA]</scope>
    <source>
        <strain evidence="6 7">KCTC 62186</strain>
    </source>
</reference>
<accession>A0ABQ6GX45</accession>
<evidence type="ECO:0000256" key="4">
    <source>
        <dbReference type="ARBA" id="ARBA00023004"/>
    </source>
</evidence>
<dbReference type="PANTHER" id="PTHR36438">
    <property type="entry name" value="IRON-SULFUR CLUSTER REPAIR PROTEIN YTFE"/>
    <property type="match status" value="1"/>
</dbReference>
<dbReference type="Proteomes" id="UP001157186">
    <property type="component" value="Unassembled WGS sequence"/>
</dbReference>
<gene>
    <name evidence="6" type="primary">ytfE</name>
    <name evidence="6" type="ORF">tinsulaeT_25560</name>
</gene>
<evidence type="ECO:0000313" key="6">
    <source>
        <dbReference type="EMBL" id="GLX79216.1"/>
    </source>
</evidence>
<protein>
    <submittedName>
        <fullName evidence="6">Iron-sulfur cluster repair protein YtfE</fullName>
    </submittedName>
</protein>
<evidence type="ECO:0000313" key="7">
    <source>
        <dbReference type="Proteomes" id="UP001157186"/>
    </source>
</evidence>
<evidence type="ECO:0000259" key="5">
    <source>
        <dbReference type="Pfam" id="PF01814"/>
    </source>
</evidence>
<evidence type="ECO:0000256" key="2">
    <source>
        <dbReference type="ARBA" id="ARBA00022490"/>
    </source>
</evidence>
<dbReference type="Gene3D" id="1.20.120.520">
    <property type="entry name" value="nmb1532 protein domain like"/>
    <property type="match status" value="1"/>
</dbReference>
<evidence type="ECO:0000256" key="1">
    <source>
        <dbReference type="ARBA" id="ARBA00004496"/>
    </source>
</evidence>
<sequence>MSYLNWPVSKIAAEVPGASNIFFQYKVNFCRDNEQTLAQALSQHNLEPTEFISELMALEPDISTTDWQALNNDKLIEQILLRFHQVHRQQLSELQALAQQVENVHSDHPLCPKGLAKHLHDIAIELEQHMQKEEMILFPMLAQNANAAVFGPISVMKAEHHDHFSEIEKIYQLCHTLLPHQGACNTWQSLYQGLQQFISDLNLHIHIENNILFKRAQC</sequence>
<dbReference type="InterPro" id="IPR012312">
    <property type="entry name" value="Hemerythrin-like"/>
</dbReference>
<dbReference type="InterPro" id="IPR019903">
    <property type="entry name" value="RIC_family"/>
</dbReference>
<keyword evidence="3" id="KW-0479">Metal-binding</keyword>
<comment type="subcellular location">
    <subcellularLocation>
        <location evidence="1">Cytoplasm</location>
    </subcellularLocation>
</comment>
<dbReference type="CDD" id="cd12108">
    <property type="entry name" value="Hr-like"/>
    <property type="match status" value="1"/>
</dbReference>
<keyword evidence="2" id="KW-0963">Cytoplasm</keyword>
<dbReference type="Pfam" id="PF01814">
    <property type="entry name" value="Hemerythrin"/>
    <property type="match status" value="1"/>
</dbReference>
<keyword evidence="7" id="KW-1185">Reference proteome</keyword>
<comment type="caution">
    <text evidence="6">The sequence shown here is derived from an EMBL/GenBank/DDBJ whole genome shotgun (WGS) entry which is preliminary data.</text>
</comment>
<dbReference type="Pfam" id="PF04405">
    <property type="entry name" value="ScdA_N"/>
    <property type="match status" value="1"/>
</dbReference>
<dbReference type="EMBL" id="BSST01000001">
    <property type="protein sequence ID" value="GLX79216.1"/>
    <property type="molecule type" value="Genomic_DNA"/>
</dbReference>
<feature type="domain" description="Hemerythrin-like" evidence="5">
    <location>
        <begin position="78"/>
        <end position="215"/>
    </location>
</feature>
<proteinExistence type="predicted"/>
<dbReference type="PANTHER" id="PTHR36438:SF1">
    <property type="entry name" value="IRON-SULFUR CLUSTER REPAIR PROTEIN YTFE"/>
    <property type="match status" value="1"/>
</dbReference>
<keyword evidence="4" id="KW-0408">Iron</keyword>
<evidence type="ECO:0000256" key="3">
    <source>
        <dbReference type="ARBA" id="ARBA00022723"/>
    </source>
</evidence>
<name>A0ABQ6GX45_9GAMM</name>